<dbReference type="PANTHER" id="PTHR43877:SF2">
    <property type="entry name" value="AMINOALKYLPHOSPHONATE N-ACETYLTRANSFERASE-RELATED"/>
    <property type="match status" value="1"/>
</dbReference>
<evidence type="ECO:0000259" key="3">
    <source>
        <dbReference type="PROSITE" id="PS51186"/>
    </source>
</evidence>
<dbReference type="PROSITE" id="PS51186">
    <property type="entry name" value="GNAT"/>
    <property type="match status" value="1"/>
</dbReference>
<feature type="domain" description="N-acetyltransferase" evidence="3">
    <location>
        <begin position="5"/>
        <end position="155"/>
    </location>
</feature>
<dbReference type="PANTHER" id="PTHR43877">
    <property type="entry name" value="AMINOALKYLPHOSPHONATE N-ACETYLTRANSFERASE-RELATED-RELATED"/>
    <property type="match status" value="1"/>
</dbReference>
<dbReference type="RefSeq" id="WP_064515459.1">
    <property type="nucleotide sequence ID" value="NZ_LXEP01000025.1"/>
</dbReference>
<dbReference type="InterPro" id="IPR050832">
    <property type="entry name" value="Bact_Acetyltransf"/>
</dbReference>
<dbReference type="InterPro" id="IPR016181">
    <property type="entry name" value="Acyl_CoA_acyltransferase"/>
</dbReference>
<dbReference type="Pfam" id="PF00583">
    <property type="entry name" value="Acetyltransf_1"/>
    <property type="match status" value="1"/>
</dbReference>
<dbReference type="InterPro" id="IPR000182">
    <property type="entry name" value="GNAT_dom"/>
</dbReference>
<dbReference type="Proteomes" id="UP000078504">
    <property type="component" value="Unassembled WGS sequence"/>
</dbReference>
<sequence length="155" mass="17485">MSGTVALRPATLADSNTVYGLICELKQAEFDRQAFNVGFAANLAERNLHYHLALLDGEVIGMIGLHMQFHLHHVNWVGEIQELVVMPQARGFGVGSKLLSWAEEYARLAGAELTELSTSTKRYDAHRFYEREGYQKTHFRFTKPMESLSDSDVNP</sequence>
<keyword evidence="1" id="KW-0808">Transferase</keyword>
<keyword evidence="2" id="KW-0012">Acyltransferase</keyword>
<dbReference type="NCBIfam" id="NF007530">
    <property type="entry name" value="PRK10146.1"/>
    <property type="match status" value="1"/>
</dbReference>
<name>A0A1B7HXD4_9ENTR</name>
<proteinExistence type="predicted"/>
<organism evidence="4 5">
    <name type="scientific">Buttiauxella gaviniae ATCC 51604</name>
    <dbReference type="NCBI Taxonomy" id="1354253"/>
    <lineage>
        <taxon>Bacteria</taxon>
        <taxon>Pseudomonadati</taxon>
        <taxon>Pseudomonadota</taxon>
        <taxon>Gammaproteobacteria</taxon>
        <taxon>Enterobacterales</taxon>
        <taxon>Enterobacteriaceae</taxon>
        <taxon>Buttiauxella</taxon>
    </lineage>
</organism>
<dbReference type="Gene3D" id="3.40.630.30">
    <property type="match status" value="1"/>
</dbReference>
<evidence type="ECO:0000256" key="1">
    <source>
        <dbReference type="ARBA" id="ARBA00022679"/>
    </source>
</evidence>
<dbReference type="PATRIC" id="fig|1354253.4.peg.2557"/>
<dbReference type="AlphaFoldDB" id="A0A1B7HXD4"/>
<protein>
    <submittedName>
        <fullName evidence="4">PhnO family protein</fullName>
    </submittedName>
</protein>
<evidence type="ECO:0000313" key="5">
    <source>
        <dbReference type="Proteomes" id="UP000078504"/>
    </source>
</evidence>
<reference evidence="4 5" key="1">
    <citation type="submission" date="2016-04" db="EMBL/GenBank/DDBJ databases">
        <title>ATOL: Assembling a taxonomically balanced genome-scale reconstruction of the evolutionary history of the Enterobacteriaceae.</title>
        <authorList>
            <person name="Plunkett G.III."/>
            <person name="Neeno-Eckwall E.C."/>
            <person name="Glasner J.D."/>
            <person name="Perna N.T."/>
        </authorList>
    </citation>
    <scope>NUCLEOTIDE SEQUENCE [LARGE SCALE GENOMIC DNA]</scope>
    <source>
        <strain evidence="4 5">ATCC 51604</strain>
    </source>
</reference>
<accession>A0A1B7HXD4</accession>
<dbReference type="EMBL" id="LXEP01000025">
    <property type="protein sequence ID" value="OAT20335.1"/>
    <property type="molecule type" value="Genomic_DNA"/>
</dbReference>
<comment type="caution">
    <text evidence="4">The sequence shown here is derived from an EMBL/GenBank/DDBJ whole genome shotgun (WGS) entry which is preliminary data.</text>
</comment>
<evidence type="ECO:0000256" key="2">
    <source>
        <dbReference type="ARBA" id="ARBA00023315"/>
    </source>
</evidence>
<dbReference type="CDD" id="cd04301">
    <property type="entry name" value="NAT_SF"/>
    <property type="match status" value="1"/>
</dbReference>
<evidence type="ECO:0000313" key="4">
    <source>
        <dbReference type="EMBL" id="OAT20335.1"/>
    </source>
</evidence>
<dbReference type="GO" id="GO:0016747">
    <property type="term" value="F:acyltransferase activity, transferring groups other than amino-acyl groups"/>
    <property type="evidence" value="ECO:0007669"/>
    <property type="project" value="InterPro"/>
</dbReference>
<dbReference type="SUPFAM" id="SSF55729">
    <property type="entry name" value="Acyl-CoA N-acyltransferases (Nat)"/>
    <property type="match status" value="1"/>
</dbReference>
<gene>
    <name evidence="4" type="ORF">M977_02512</name>
</gene>